<dbReference type="InterPro" id="IPR050445">
    <property type="entry name" value="Bact_polysacc_biosynth/exp"/>
</dbReference>
<gene>
    <name evidence="13" type="ORF">AY601_4418</name>
</gene>
<dbReference type="Pfam" id="PF13614">
    <property type="entry name" value="AAA_31"/>
    <property type="match status" value="1"/>
</dbReference>
<dbReference type="NCBIfam" id="TIGR01007">
    <property type="entry name" value="eps_fam"/>
    <property type="match status" value="1"/>
</dbReference>
<dbReference type="GO" id="GO:0042802">
    <property type="term" value="F:identical protein binding"/>
    <property type="evidence" value="ECO:0007669"/>
    <property type="project" value="UniProtKB-ARBA"/>
</dbReference>
<dbReference type="FunFam" id="3.40.50.300:FF:000527">
    <property type="entry name" value="Tyrosine-protein kinase etk"/>
    <property type="match status" value="1"/>
</dbReference>
<name>A0A127VK21_9SPHI</name>
<proteinExistence type="inferred from homology"/>
<evidence type="ECO:0000259" key="12">
    <source>
        <dbReference type="Pfam" id="PF13807"/>
    </source>
</evidence>
<evidence type="ECO:0000313" key="14">
    <source>
        <dbReference type="Proteomes" id="UP000071561"/>
    </source>
</evidence>
<evidence type="ECO:0000313" key="13">
    <source>
        <dbReference type="EMBL" id="AMQ01259.1"/>
    </source>
</evidence>
<comment type="catalytic activity">
    <reaction evidence="9">
        <text>L-tyrosyl-[protein] + ATP = O-phospho-L-tyrosyl-[protein] + ADP + H(+)</text>
        <dbReference type="Rhea" id="RHEA:10596"/>
        <dbReference type="Rhea" id="RHEA-COMP:10136"/>
        <dbReference type="Rhea" id="RHEA-COMP:20101"/>
        <dbReference type="ChEBI" id="CHEBI:15378"/>
        <dbReference type="ChEBI" id="CHEBI:30616"/>
        <dbReference type="ChEBI" id="CHEBI:46858"/>
        <dbReference type="ChEBI" id="CHEBI:61978"/>
        <dbReference type="ChEBI" id="CHEBI:456216"/>
        <dbReference type="EC" id="2.7.10.2"/>
    </reaction>
</comment>
<accession>A0A127VK21</accession>
<dbReference type="EC" id="2.7.10.2" evidence="3"/>
<evidence type="ECO:0000256" key="4">
    <source>
        <dbReference type="ARBA" id="ARBA00022679"/>
    </source>
</evidence>
<feature type="transmembrane region" description="Helical" evidence="10">
    <location>
        <begin position="29"/>
        <end position="49"/>
    </location>
</feature>
<dbReference type="Proteomes" id="UP000071561">
    <property type="component" value="Chromosome"/>
</dbReference>
<evidence type="ECO:0000256" key="9">
    <source>
        <dbReference type="ARBA" id="ARBA00051245"/>
    </source>
</evidence>
<keyword evidence="14" id="KW-1185">Reference proteome</keyword>
<dbReference type="InterPro" id="IPR025669">
    <property type="entry name" value="AAA_dom"/>
</dbReference>
<dbReference type="PATRIC" id="fig|188932.3.peg.4580"/>
<dbReference type="InterPro" id="IPR032807">
    <property type="entry name" value="GNVR"/>
</dbReference>
<dbReference type="Gene3D" id="3.40.50.300">
    <property type="entry name" value="P-loop containing nucleotide triphosphate hydrolases"/>
    <property type="match status" value="1"/>
</dbReference>
<evidence type="ECO:0000256" key="5">
    <source>
        <dbReference type="ARBA" id="ARBA00022741"/>
    </source>
</evidence>
<keyword evidence="6" id="KW-0418">Kinase</keyword>
<keyword evidence="10" id="KW-1133">Transmembrane helix</keyword>
<evidence type="ECO:0000256" key="2">
    <source>
        <dbReference type="ARBA" id="ARBA00008883"/>
    </source>
</evidence>
<evidence type="ECO:0000256" key="3">
    <source>
        <dbReference type="ARBA" id="ARBA00011903"/>
    </source>
</evidence>
<evidence type="ECO:0000256" key="7">
    <source>
        <dbReference type="ARBA" id="ARBA00022840"/>
    </source>
</evidence>
<feature type="domain" description="Tyrosine-protein kinase G-rich" evidence="12">
    <location>
        <begin position="434"/>
        <end position="510"/>
    </location>
</feature>
<keyword evidence="7" id="KW-0067">ATP-binding</keyword>
<dbReference type="PANTHER" id="PTHR32309:SF13">
    <property type="entry name" value="FERRIC ENTEROBACTIN TRANSPORT PROTEIN FEPE"/>
    <property type="match status" value="1"/>
</dbReference>
<dbReference type="GO" id="GO:0004715">
    <property type="term" value="F:non-membrane spanning protein tyrosine kinase activity"/>
    <property type="evidence" value="ECO:0007669"/>
    <property type="project" value="UniProtKB-EC"/>
</dbReference>
<dbReference type="OrthoDB" id="9794577at2"/>
<keyword evidence="10" id="KW-0812">Transmembrane</keyword>
<evidence type="ECO:0000256" key="8">
    <source>
        <dbReference type="ARBA" id="ARBA00023137"/>
    </source>
</evidence>
<dbReference type="SUPFAM" id="SSF52540">
    <property type="entry name" value="P-loop containing nucleoside triphosphate hydrolases"/>
    <property type="match status" value="1"/>
</dbReference>
<dbReference type="InterPro" id="IPR005702">
    <property type="entry name" value="Wzc-like_C"/>
</dbReference>
<evidence type="ECO:0000259" key="11">
    <source>
        <dbReference type="Pfam" id="PF13614"/>
    </source>
</evidence>
<comment type="similarity">
    <text evidence="1">Belongs to the CpsD/CapB family.</text>
</comment>
<dbReference type="AlphaFoldDB" id="A0A127VK21"/>
<keyword evidence="5" id="KW-0547">Nucleotide-binding</keyword>
<dbReference type="Pfam" id="PF13807">
    <property type="entry name" value="GNVR"/>
    <property type="match status" value="1"/>
</dbReference>
<reference evidence="13 14" key="1">
    <citation type="submission" date="2016-03" db="EMBL/GenBank/DDBJ databases">
        <title>Complete genome sequence of Pedobacter cryoconitis PAMC 27485.</title>
        <authorList>
            <person name="Lee J."/>
            <person name="Kim O.-S."/>
        </authorList>
    </citation>
    <scope>NUCLEOTIDE SEQUENCE [LARGE SCALE GENOMIC DNA]</scope>
    <source>
        <strain evidence="13 14">PAMC 27485</strain>
    </source>
</reference>
<feature type="domain" description="AAA" evidence="11">
    <location>
        <begin position="581"/>
        <end position="701"/>
    </location>
</feature>
<evidence type="ECO:0000256" key="6">
    <source>
        <dbReference type="ARBA" id="ARBA00022777"/>
    </source>
</evidence>
<dbReference type="InterPro" id="IPR027417">
    <property type="entry name" value="P-loop_NTPase"/>
</dbReference>
<keyword evidence="4" id="KW-0808">Transferase</keyword>
<sequence>MQEVKTAQTYLNSKEVDYLKIIKILFNSWYLIAGPIIIGLITANLYLWYTPKTYSTNGLLKFEEKKPELSDIIGTMGNSDRNTVNLQSESFTIQSRSLLLKAIKNLDYRTSFYLSGRVRTYDMYPKKPLQINLLKFDSLNFYQDLIAFKPINKNKFELSWKIGNNKVQQNFKYGYPVNIGAVTFTIGYPGSVNPNISYLFKFNIPESFLDRVRSGLRINEAIKNSDLLTLQQTDANPQFAMDIINAIMKEYLNFDRNQKTQSATQLIDFITDQLKYLSTELKGSERSLEKYKENTKIMDVSSSAGIAFSKVSDLESQRSLLKMQLIVIDQLKEQIAAEKNAVNLNLNLEGSIDPLLGVLVGNFNTLINDKNALLKVYHSTSQPVEEINRQISQVKKSAMRNISASNQRIQKSIGYLNDQLAKVNQQVALLPTAEKDLIGLNRNFEINEKVYSFLSEKSLEAQVNRAAILPGAIIVEKAQLNTVPIAPNTDEIYRTAVILGFLAGIGIIIVIRISNPYIYDREIIERTTSIPILGALRKFPEKIDENNSQILSLSKPRSIFAESVRIIRTNLNFLASGKKSKVICITSESAGEGKSFVIINLASSFALINKKILLIGADLRRPKLHKTFGKPNAMGLSNYLVNKCGIDDIIQESNTKNLDFISSGPIPPNPSELLHLERMAELIGQLRERYDVILIDTAPVGLVSDSVPLISMSDINLFVIRYGKSKYSSATLPDRLSKEYNLNNLVIVLNAFEKNLLHAGLYKYSGSFSSDTQYDYENSGYYLDEEEKLKWWNIKHWFKS</sequence>
<dbReference type="GO" id="GO:0005524">
    <property type="term" value="F:ATP binding"/>
    <property type="evidence" value="ECO:0007669"/>
    <property type="project" value="UniProtKB-KW"/>
</dbReference>
<comment type="similarity">
    <text evidence="2">Belongs to the etk/wzc family.</text>
</comment>
<keyword evidence="10" id="KW-0472">Membrane</keyword>
<organism evidence="13 14">
    <name type="scientific">Pedobacter cryoconitis</name>
    <dbReference type="NCBI Taxonomy" id="188932"/>
    <lineage>
        <taxon>Bacteria</taxon>
        <taxon>Pseudomonadati</taxon>
        <taxon>Bacteroidota</taxon>
        <taxon>Sphingobacteriia</taxon>
        <taxon>Sphingobacteriales</taxon>
        <taxon>Sphingobacteriaceae</taxon>
        <taxon>Pedobacter</taxon>
    </lineage>
</organism>
<dbReference type="RefSeq" id="WP_068405104.1">
    <property type="nucleotide sequence ID" value="NZ_CP014504.1"/>
</dbReference>
<dbReference type="KEGG" id="pcm:AY601_4418"/>
<dbReference type="CDD" id="cd05387">
    <property type="entry name" value="BY-kinase"/>
    <property type="match status" value="1"/>
</dbReference>
<protein>
    <recommendedName>
        <fullName evidence="3">non-specific protein-tyrosine kinase</fullName>
        <ecNumber evidence="3">2.7.10.2</ecNumber>
    </recommendedName>
</protein>
<dbReference type="PANTHER" id="PTHR32309">
    <property type="entry name" value="TYROSINE-PROTEIN KINASE"/>
    <property type="match status" value="1"/>
</dbReference>
<evidence type="ECO:0000256" key="10">
    <source>
        <dbReference type="SAM" id="Phobius"/>
    </source>
</evidence>
<dbReference type="GO" id="GO:0005886">
    <property type="term" value="C:plasma membrane"/>
    <property type="evidence" value="ECO:0007669"/>
    <property type="project" value="UniProtKB-ARBA"/>
</dbReference>
<evidence type="ECO:0000256" key="1">
    <source>
        <dbReference type="ARBA" id="ARBA00007316"/>
    </source>
</evidence>
<keyword evidence="8" id="KW-0829">Tyrosine-protein kinase</keyword>
<dbReference type="EMBL" id="CP014504">
    <property type="protein sequence ID" value="AMQ01259.1"/>
    <property type="molecule type" value="Genomic_DNA"/>
</dbReference>